<proteinExistence type="inferred from homology"/>
<evidence type="ECO:0000256" key="1">
    <source>
        <dbReference type="ARBA" id="ARBA00001526"/>
    </source>
</evidence>
<comment type="catalytic activity">
    <reaction evidence="1">
        <text>a beta-lactam + H2O = a substituted beta-amino acid</text>
        <dbReference type="Rhea" id="RHEA:20401"/>
        <dbReference type="ChEBI" id="CHEBI:15377"/>
        <dbReference type="ChEBI" id="CHEBI:35627"/>
        <dbReference type="ChEBI" id="CHEBI:140347"/>
        <dbReference type="EC" id="3.5.2.6"/>
    </reaction>
</comment>
<dbReference type="GO" id="GO:0030655">
    <property type="term" value="P:beta-lactam antibiotic catabolic process"/>
    <property type="evidence" value="ECO:0007669"/>
    <property type="project" value="InterPro"/>
</dbReference>
<sequence>MLFPRAAALGLVIATIMGCSSGSRPGATAAAAPAREDAPEVSIAIPPPAPRPTANVPVRLQASIEALARNFEGRMGIAVRAVDEGWTVEAGGRQRLPQQSVSKLWVAITLLDLRDQGKARLDEPITVRREDLTLFHQPIAYLVKGEEGFQTTVGGLLTRALTQSDNTANDRLLTYVGGPEAVRRMIAAKRLGDIRFGPGERLLQAGTAGLVWQPSYAVGNGFEIARSRLTLEQRTAALDRYVADPPDGAAPLAIADALARLARGELLSETSTRILLDTMAASRTGHARLRAAMPAGWTLAHKTGTGQDLGGRNAGFNDVGLITAPDGRRYALAVMIGDTRRPIRERQQLIQNVAAAVADYSSSAPGAAFTLAN</sequence>
<dbReference type="EMBL" id="BMIH01000001">
    <property type="protein sequence ID" value="GGB22032.1"/>
    <property type="molecule type" value="Genomic_DNA"/>
</dbReference>
<evidence type="ECO:0000259" key="4">
    <source>
        <dbReference type="Pfam" id="PF13354"/>
    </source>
</evidence>
<feature type="domain" description="Beta-lactamase class A catalytic" evidence="4">
    <location>
        <begin position="76"/>
        <end position="335"/>
    </location>
</feature>
<keyword evidence="6" id="KW-1185">Reference proteome</keyword>
<dbReference type="PROSITE" id="PS51257">
    <property type="entry name" value="PROKAR_LIPOPROTEIN"/>
    <property type="match status" value="1"/>
</dbReference>
<dbReference type="EC" id="3.5.2.6" evidence="3"/>
<dbReference type="Proteomes" id="UP000623067">
    <property type="component" value="Unassembled WGS sequence"/>
</dbReference>
<reference evidence="5" key="1">
    <citation type="journal article" date="2014" name="Int. J. Syst. Evol. Microbiol.">
        <title>Complete genome sequence of Corynebacterium casei LMG S-19264T (=DSM 44701T), isolated from a smear-ripened cheese.</title>
        <authorList>
            <consortium name="US DOE Joint Genome Institute (JGI-PGF)"/>
            <person name="Walter F."/>
            <person name="Albersmeier A."/>
            <person name="Kalinowski J."/>
            <person name="Ruckert C."/>
        </authorList>
    </citation>
    <scope>NUCLEOTIDE SEQUENCE</scope>
    <source>
        <strain evidence="5">CGMCC 1.15330</strain>
    </source>
</reference>
<evidence type="ECO:0000256" key="3">
    <source>
        <dbReference type="ARBA" id="ARBA00012865"/>
    </source>
</evidence>
<dbReference type="GO" id="GO:0046677">
    <property type="term" value="P:response to antibiotic"/>
    <property type="evidence" value="ECO:0007669"/>
    <property type="project" value="InterPro"/>
</dbReference>
<dbReference type="SUPFAM" id="SSF56601">
    <property type="entry name" value="beta-lactamase/transpeptidase-like"/>
    <property type="match status" value="1"/>
</dbReference>
<evidence type="ECO:0000256" key="2">
    <source>
        <dbReference type="ARBA" id="ARBA00009009"/>
    </source>
</evidence>
<dbReference type="RefSeq" id="WP_188657534.1">
    <property type="nucleotide sequence ID" value="NZ_BMIH01000001.1"/>
</dbReference>
<accession>A0A916SYC4</accession>
<dbReference type="PANTHER" id="PTHR35333">
    <property type="entry name" value="BETA-LACTAMASE"/>
    <property type="match status" value="1"/>
</dbReference>
<dbReference type="GO" id="GO:0008800">
    <property type="term" value="F:beta-lactamase activity"/>
    <property type="evidence" value="ECO:0007669"/>
    <property type="project" value="UniProtKB-EC"/>
</dbReference>
<dbReference type="InterPro" id="IPR045155">
    <property type="entry name" value="Beta-lactam_cat"/>
</dbReference>
<dbReference type="Gene3D" id="3.40.710.10">
    <property type="entry name" value="DD-peptidase/beta-lactamase superfamily"/>
    <property type="match status" value="1"/>
</dbReference>
<protein>
    <recommendedName>
        <fullName evidence="3">beta-lactamase</fullName>
        <ecNumber evidence="3">3.5.2.6</ecNumber>
    </recommendedName>
</protein>
<gene>
    <name evidence="5" type="ORF">GCM10011380_09510</name>
</gene>
<dbReference type="AlphaFoldDB" id="A0A916SYC4"/>
<reference evidence="5" key="2">
    <citation type="submission" date="2020-09" db="EMBL/GenBank/DDBJ databases">
        <authorList>
            <person name="Sun Q."/>
            <person name="Zhou Y."/>
        </authorList>
    </citation>
    <scope>NUCLEOTIDE SEQUENCE</scope>
    <source>
        <strain evidence="5">CGMCC 1.15330</strain>
    </source>
</reference>
<dbReference type="PANTHER" id="PTHR35333:SF3">
    <property type="entry name" value="BETA-LACTAMASE-TYPE TRANSPEPTIDASE FOLD CONTAINING PROTEIN"/>
    <property type="match status" value="1"/>
</dbReference>
<dbReference type="InterPro" id="IPR000871">
    <property type="entry name" value="Beta-lactam_class-A"/>
</dbReference>
<dbReference type="Pfam" id="PF13354">
    <property type="entry name" value="Beta-lactamase2"/>
    <property type="match status" value="1"/>
</dbReference>
<name>A0A916SYC4_9SPHN</name>
<dbReference type="PRINTS" id="PR00118">
    <property type="entry name" value="BLACTAMASEA"/>
</dbReference>
<dbReference type="InterPro" id="IPR012338">
    <property type="entry name" value="Beta-lactam/transpept-like"/>
</dbReference>
<comment type="similarity">
    <text evidence="2">Belongs to the class-A beta-lactamase family.</text>
</comment>
<organism evidence="5 6">
    <name type="scientific">Sphingomonas metalli</name>
    <dbReference type="NCBI Taxonomy" id="1779358"/>
    <lineage>
        <taxon>Bacteria</taxon>
        <taxon>Pseudomonadati</taxon>
        <taxon>Pseudomonadota</taxon>
        <taxon>Alphaproteobacteria</taxon>
        <taxon>Sphingomonadales</taxon>
        <taxon>Sphingomonadaceae</taxon>
        <taxon>Sphingomonas</taxon>
    </lineage>
</organism>
<evidence type="ECO:0000313" key="6">
    <source>
        <dbReference type="Proteomes" id="UP000623067"/>
    </source>
</evidence>
<comment type="caution">
    <text evidence="5">The sequence shown here is derived from an EMBL/GenBank/DDBJ whole genome shotgun (WGS) entry which is preliminary data.</text>
</comment>
<evidence type="ECO:0000313" key="5">
    <source>
        <dbReference type="EMBL" id="GGB22032.1"/>
    </source>
</evidence>